<gene>
    <name evidence="1" type="ORF">L2E82_18308</name>
</gene>
<organism evidence="1 2">
    <name type="scientific">Cichorium intybus</name>
    <name type="common">Chicory</name>
    <dbReference type="NCBI Taxonomy" id="13427"/>
    <lineage>
        <taxon>Eukaryota</taxon>
        <taxon>Viridiplantae</taxon>
        <taxon>Streptophyta</taxon>
        <taxon>Embryophyta</taxon>
        <taxon>Tracheophyta</taxon>
        <taxon>Spermatophyta</taxon>
        <taxon>Magnoliopsida</taxon>
        <taxon>eudicotyledons</taxon>
        <taxon>Gunneridae</taxon>
        <taxon>Pentapetalae</taxon>
        <taxon>asterids</taxon>
        <taxon>campanulids</taxon>
        <taxon>Asterales</taxon>
        <taxon>Asteraceae</taxon>
        <taxon>Cichorioideae</taxon>
        <taxon>Cichorieae</taxon>
        <taxon>Cichoriinae</taxon>
        <taxon>Cichorium</taxon>
    </lineage>
</organism>
<keyword evidence="2" id="KW-1185">Reference proteome</keyword>
<dbReference type="Proteomes" id="UP001055811">
    <property type="component" value="Linkage Group LG03"/>
</dbReference>
<protein>
    <submittedName>
        <fullName evidence="1">Uncharacterized protein</fullName>
    </submittedName>
</protein>
<evidence type="ECO:0000313" key="2">
    <source>
        <dbReference type="Proteomes" id="UP001055811"/>
    </source>
</evidence>
<proteinExistence type="predicted"/>
<dbReference type="EMBL" id="CM042011">
    <property type="protein sequence ID" value="KAI3767879.1"/>
    <property type="molecule type" value="Genomic_DNA"/>
</dbReference>
<sequence>MQALNLIEGGEAHLAQAEGDVDAEAAEEEMMNLQFAFVVSTTPATTSAKSEVSEVSCSSQSCIDIIAKYREHNDRLVKEVFNLTNNVYDRKKKLKPLQEKLDAKISDFKKVQEEWSTVSTRYHCAKETIAKLTAELDALKAKFNDAEFNFKKFDVSVPPPYNHNYVSSVETEESEECYHSNFIKKDQSGTAECNKLNSTDASTSCVDNLKEKDEKKEDKSTFDFVKTFSKTNDSDSSVLNLSVKTAKIVRPFKNRDDVNFQTSSFKNSDKCSVACFCNVPRGRSYKRKPLRSRSRNKNWNDVKAKNQTAQNKKNVSRNDSALPNIVRSKSSQESTSNSSSDSKSDDKVPIWSKDKRFKSNYRWIPKGSIPTSTVNSPLFDNRDMSLESIKCIDSLGQPSFLMDWVLNLIDPATCAGTTVEEY</sequence>
<reference evidence="1 2" key="2">
    <citation type="journal article" date="2022" name="Mol. Ecol. Resour.">
        <title>The genomes of chicory, endive, great burdock and yacon provide insights into Asteraceae paleo-polyploidization history and plant inulin production.</title>
        <authorList>
            <person name="Fan W."/>
            <person name="Wang S."/>
            <person name="Wang H."/>
            <person name="Wang A."/>
            <person name="Jiang F."/>
            <person name="Liu H."/>
            <person name="Zhao H."/>
            <person name="Xu D."/>
            <person name="Zhang Y."/>
        </authorList>
    </citation>
    <scope>NUCLEOTIDE SEQUENCE [LARGE SCALE GENOMIC DNA]</scope>
    <source>
        <strain evidence="2">cv. Punajuju</strain>
        <tissue evidence="1">Leaves</tissue>
    </source>
</reference>
<reference evidence="2" key="1">
    <citation type="journal article" date="2022" name="Mol. Ecol. Resour.">
        <title>The genomes of chicory, endive, great burdock and yacon provide insights into Asteraceae palaeo-polyploidization history and plant inulin production.</title>
        <authorList>
            <person name="Fan W."/>
            <person name="Wang S."/>
            <person name="Wang H."/>
            <person name="Wang A."/>
            <person name="Jiang F."/>
            <person name="Liu H."/>
            <person name="Zhao H."/>
            <person name="Xu D."/>
            <person name="Zhang Y."/>
        </authorList>
    </citation>
    <scope>NUCLEOTIDE SEQUENCE [LARGE SCALE GENOMIC DNA]</scope>
    <source>
        <strain evidence="2">cv. Punajuju</strain>
    </source>
</reference>
<accession>A0ACB9F9C6</accession>
<evidence type="ECO:0000313" key="1">
    <source>
        <dbReference type="EMBL" id="KAI3767879.1"/>
    </source>
</evidence>
<name>A0ACB9F9C6_CICIN</name>
<comment type="caution">
    <text evidence="1">The sequence shown here is derived from an EMBL/GenBank/DDBJ whole genome shotgun (WGS) entry which is preliminary data.</text>
</comment>